<dbReference type="AlphaFoldDB" id="A0A834WNF8"/>
<protein>
    <submittedName>
        <fullName evidence="2">Dynamin-related protein 1C</fullName>
    </submittedName>
</protein>
<organism evidence="2 3">
    <name type="scientific">Senna tora</name>
    <dbReference type="NCBI Taxonomy" id="362788"/>
    <lineage>
        <taxon>Eukaryota</taxon>
        <taxon>Viridiplantae</taxon>
        <taxon>Streptophyta</taxon>
        <taxon>Embryophyta</taxon>
        <taxon>Tracheophyta</taxon>
        <taxon>Spermatophyta</taxon>
        <taxon>Magnoliopsida</taxon>
        <taxon>eudicotyledons</taxon>
        <taxon>Gunneridae</taxon>
        <taxon>Pentapetalae</taxon>
        <taxon>rosids</taxon>
        <taxon>fabids</taxon>
        <taxon>Fabales</taxon>
        <taxon>Fabaceae</taxon>
        <taxon>Caesalpinioideae</taxon>
        <taxon>Cassia clade</taxon>
        <taxon>Senna</taxon>
    </lineage>
</organism>
<feature type="compositionally biased region" description="Basic and acidic residues" evidence="1">
    <location>
        <begin position="17"/>
        <end position="26"/>
    </location>
</feature>
<dbReference type="Proteomes" id="UP000634136">
    <property type="component" value="Unassembled WGS sequence"/>
</dbReference>
<evidence type="ECO:0000313" key="3">
    <source>
        <dbReference type="Proteomes" id="UP000634136"/>
    </source>
</evidence>
<comment type="caution">
    <text evidence="2">The sequence shown here is derived from an EMBL/GenBank/DDBJ whole genome shotgun (WGS) entry which is preliminary data.</text>
</comment>
<feature type="region of interest" description="Disordered" evidence="1">
    <location>
        <begin position="1"/>
        <end position="26"/>
    </location>
</feature>
<dbReference type="EMBL" id="JAAIUW010000006">
    <property type="protein sequence ID" value="KAF7825756.1"/>
    <property type="molecule type" value="Genomic_DNA"/>
</dbReference>
<sequence>MKKTAPMMLDSSGEATEPTKDGMEKLRHHESRRIILGFFFAKELRRFPTLESDIVAAANEALERFQGESKKTILRLVDMYHLSIADK</sequence>
<proteinExistence type="predicted"/>
<accession>A0A834WNF8</accession>
<gene>
    <name evidence="2" type="ORF">G2W53_016920</name>
</gene>
<reference evidence="2" key="1">
    <citation type="submission" date="2020-09" db="EMBL/GenBank/DDBJ databases">
        <title>Genome-Enabled Discovery of Anthraquinone Biosynthesis in Senna tora.</title>
        <authorList>
            <person name="Kang S.-H."/>
            <person name="Pandey R.P."/>
            <person name="Lee C.-M."/>
            <person name="Sim J.-S."/>
            <person name="Jeong J.-T."/>
            <person name="Choi B.-S."/>
            <person name="Jung M."/>
            <person name="Ginzburg D."/>
            <person name="Zhao K."/>
            <person name="Won S.Y."/>
            <person name="Oh T.-J."/>
            <person name="Yu Y."/>
            <person name="Kim N.-H."/>
            <person name="Lee O.R."/>
            <person name="Lee T.-H."/>
            <person name="Bashyal P."/>
            <person name="Kim T.-S."/>
            <person name="Lee W.-H."/>
            <person name="Kawkins C."/>
            <person name="Kim C.-K."/>
            <person name="Kim J.S."/>
            <person name="Ahn B.O."/>
            <person name="Rhee S.Y."/>
            <person name="Sohng J.K."/>
        </authorList>
    </citation>
    <scope>NUCLEOTIDE SEQUENCE</scope>
    <source>
        <tissue evidence="2">Leaf</tissue>
    </source>
</reference>
<evidence type="ECO:0000313" key="2">
    <source>
        <dbReference type="EMBL" id="KAF7825756.1"/>
    </source>
</evidence>
<name>A0A834WNF8_9FABA</name>
<evidence type="ECO:0000256" key="1">
    <source>
        <dbReference type="SAM" id="MobiDB-lite"/>
    </source>
</evidence>
<keyword evidence="3" id="KW-1185">Reference proteome</keyword>
<dbReference type="Gene3D" id="1.20.120.1240">
    <property type="entry name" value="Dynamin, middle domain"/>
    <property type="match status" value="1"/>
</dbReference>
<dbReference type="OrthoDB" id="1667577at2759"/>